<dbReference type="PANTHER" id="PTHR33164">
    <property type="entry name" value="TRANSCRIPTIONAL REGULATOR, MARR FAMILY"/>
    <property type="match status" value="1"/>
</dbReference>
<dbReference type="Gene3D" id="1.10.10.10">
    <property type="entry name" value="Winged helix-like DNA-binding domain superfamily/Winged helix DNA-binding domain"/>
    <property type="match status" value="1"/>
</dbReference>
<dbReference type="SMART" id="SM00347">
    <property type="entry name" value="HTH_MARR"/>
    <property type="match status" value="1"/>
</dbReference>
<dbReference type="InterPro" id="IPR039422">
    <property type="entry name" value="MarR/SlyA-like"/>
</dbReference>
<dbReference type="Proteomes" id="UP000436181">
    <property type="component" value="Unassembled WGS sequence"/>
</dbReference>
<proteinExistence type="predicted"/>
<dbReference type="RefSeq" id="WP_151844852.1">
    <property type="nucleotide sequence ID" value="NZ_WBZJ01000004.1"/>
</dbReference>
<evidence type="ECO:0000313" key="3">
    <source>
        <dbReference type="Proteomes" id="UP000436181"/>
    </source>
</evidence>
<sequence length="152" mass="17060">MTTSTPWLNDKEQTVWRTWLHAHVSLNAALSRQLSKESGLTLAEYEVLVVLSEAPDHRLRMAALAKMIQWDRSRLSHQITRMTKRGFVRRTDCAEDGRGAFVQLEPQGLTAIQAAAPGHVAQVRENLFAPLTEKETAQLGELLSKIDAQFTP</sequence>
<dbReference type="PANTHER" id="PTHR33164:SF99">
    <property type="entry name" value="MARR FAMILY REGULATORY PROTEIN"/>
    <property type="match status" value="1"/>
</dbReference>
<evidence type="ECO:0000313" key="2">
    <source>
        <dbReference type="EMBL" id="KAB3519211.1"/>
    </source>
</evidence>
<protein>
    <submittedName>
        <fullName evidence="2">MarR family transcriptional regulator</fullName>
    </submittedName>
</protein>
<dbReference type="PROSITE" id="PS50995">
    <property type="entry name" value="HTH_MARR_2"/>
    <property type="match status" value="1"/>
</dbReference>
<dbReference type="InterPro" id="IPR000835">
    <property type="entry name" value="HTH_MarR-typ"/>
</dbReference>
<keyword evidence="3" id="KW-1185">Reference proteome</keyword>
<organism evidence="2 3">
    <name type="scientific">Corynebacterium zhongnanshanii</name>
    <dbReference type="NCBI Taxonomy" id="2768834"/>
    <lineage>
        <taxon>Bacteria</taxon>
        <taxon>Bacillati</taxon>
        <taxon>Actinomycetota</taxon>
        <taxon>Actinomycetes</taxon>
        <taxon>Mycobacteriales</taxon>
        <taxon>Corynebacteriaceae</taxon>
        <taxon>Corynebacterium</taxon>
    </lineage>
</organism>
<comment type="caution">
    <text evidence="2">The sequence shown here is derived from an EMBL/GenBank/DDBJ whole genome shotgun (WGS) entry which is preliminary data.</text>
</comment>
<dbReference type="SUPFAM" id="SSF46785">
    <property type="entry name" value="Winged helix' DNA-binding domain"/>
    <property type="match status" value="1"/>
</dbReference>
<dbReference type="Pfam" id="PF12802">
    <property type="entry name" value="MarR_2"/>
    <property type="match status" value="1"/>
</dbReference>
<dbReference type="PRINTS" id="PR00598">
    <property type="entry name" value="HTHMARR"/>
</dbReference>
<feature type="domain" description="HTH marR-type" evidence="1">
    <location>
        <begin position="12"/>
        <end position="148"/>
    </location>
</feature>
<accession>A0ABQ6VBT6</accession>
<gene>
    <name evidence="2" type="ORF">F8377_09475</name>
</gene>
<evidence type="ECO:0000259" key="1">
    <source>
        <dbReference type="PROSITE" id="PS50995"/>
    </source>
</evidence>
<name>A0ABQ6VBT6_9CORY</name>
<dbReference type="InterPro" id="IPR036390">
    <property type="entry name" value="WH_DNA-bd_sf"/>
</dbReference>
<dbReference type="EMBL" id="WBZJ01000004">
    <property type="protein sequence ID" value="KAB3519211.1"/>
    <property type="molecule type" value="Genomic_DNA"/>
</dbReference>
<reference evidence="2 3" key="1">
    <citation type="submission" date="2019-10" db="EMBL/GenBank/DDBJ databases">
        <title>Corynebacterium sp novel species isolated from the respiratory tract of Marmot.</title>
        <authorList>
            <person name="Zhang G."/>
        </authorList>
    </citation>
    <scope>NUCLEOTIDE SEQUENCE [LARGE SCALE GENOMIC DNA]</scope>
    <source>
        <strain evidence="2 3">336</strain>
    </source>
</reference>
<dbReference type="InterPro" id="IPR036388">
    <property type="entry name" value="WH-like_DNA-bd_sf"/>
</dbReference>